<evidence type="ECO:0000313" key="5">
    <source>
        <dbReference type="Proteomes" id="UP001227101"/>
    </source>
</evidence>
<dbReference type="PRINTS" id="PR00455">
    <property type="entry name" value="HTHTETR"/>
</dbReference>
<reference evidence="4 5" key="1">
    <citation type="submission" date="2023-06" db="EMBL/GenBank/DDBJ databases">
        <authorList>
            <person name="Oyuntsetseg B."/>
            <person name="Kim S.B."/>
        </authorList>
    </citation>
    <scope>NUCLEOTIDE SEQUENCE [LARGE SCALE GENOMIC DNA]</scope>
    <source>
        <strain evidence="4 5">2-2</strain>
    </source>
</reference>
<accession>A0ABY8XK84</accession>
<evidence type="ECO:0000259" key="3">
    <source>
        <dbReference type="PROSITE" id="PS50977"/>
    </source>
</evidence>
<dbReference type="InterPro" id="IPR041483">
    <property type="entry name" value="TetR_C_34"/>
</dbReference>
<feature type="domain" description="HTH tetR-type" evidence="3">
    <location>
        <begin position="15"/>
        <end position="75"/>
    </location>
</feature>
<organism evidence="4 5">
    <name type="scientific">Amycolatopsis nalaikhensis</name>
    <dbReference type="NCBI Taxonomy" id="715472"/>
    <lineage>
        <taxon>Bacteria</taxon>
        <taxon>Bacillati</taxon>
        <taxon>Actinomycetota</taxon>
        <taxon>Actinomycetes</taxon>
        <taxon>Pseudonocardiales</taxon>
        <taxon>Pseudonocardiaceae</taxon>
        <taxon>Amycolatopsis</taxon>
    </lineage>
</organism>
<dbReference type="Proteomes" id="UP001227101">
    <property type="component" value="Chromosome"/>
</dbReference>
<dbReference type="PROSITE" id="PS50977">
    <property type="entry name" value="HTH_TETR_2"/>
    <property type="match status" value="1"/>
</dbReference>
<dbReference type="RefSeq" id="WP_285453051.1">
    <property type="nucleotide sequence ID" value="NZ_CP127173.1"/>
</dbReference>
<dbReference type="Pfam" id="PF00440">
    <property type="entry name" value="TetR_N"/>
    <property type="match status" value="1"/>
</dbReference>
<dbReference type="InterPro" id="IPR001647">
    <property type="entry name" value="HTH_TetR"/>
</dbReference>
<dbReference type="Gene3D" id="1.10.357.10">
    <property type="entry name" value="Tetracycline Repressor, domain 2"/>
    <property type="match status" value="1"/>
</dbReference>
<sequence length="215" mass="23863">MTRPRCRARSDQDKEVRKTALLTAARELAEERGVREVTLTEVTARVGLHASALRRYFESREELLLELAEQGWADWRTGLTTLVEGRRMSAPEVADAVGRSLDALPLFCDLQTHVGLSLEGAVRLERARQYKTAATTAFDAMAAALAKTGAVDEEGARTVLTAAMSCAAYMFQLSRPSPTLRKLYDEEPRWAHSALRFREQLTTVVTAVALGVRRD</sequence>
<dbReference type="SUPFAM" id="SSF46689">
    <property type="entry name" value="Homeodomain-like"/>
    <property type="match status" value="1"/>
</dbReference>
<feature type="DNA-binding region" description="H-T-H motif" evidence="2">
    <location>
        <begin position="38"/>
        <end position="57"/>
    </location>
</feature>
<gene>
    <name evidence="4" type="ORF">QP939_45530</name>
</gene>
<keyword evidence="1 2" id="KW-0238">DNA-binding</keyword>
<evidence type="ECO:0000313" key="4">
    <source>
        <dbReference type="EMBL" id="WIV55990.1"/>
    </source>
</evidence>
<dbReference type="Pfam" id="PF17929">
    <property type="entry name" value="TetR_C_34"/>
    <property type="match status" value="1"/>
</dbReference>
<dbReference type="EMBL" id="CP127173">
    <property type="protein sequence ID" value="WIV55990.1"/>
    <property type="molecule type" value="Genomic_DNA"/>
</dbReference>
<evidence type="ECO:0000256" key="1">
    <source>
        <dbReference type="ARBA" id="ARBA00023125"/>
    </source>
</evidence>
<protein>
    <submittedName>
        <fullName evidence="4">TetR family transcriptional regulator</fullName>
    </submittedName>
</protein>
<evidence type="ECO:0000256" key="2">
    <source>
        <dbReference type="PROSITE-ProRule" id="PRU00335"/>
    </source>
</evidence>
<proteinExistence type="predicted"/>
<dbReference type="InterPro" id="IPR009057">
    <property type="entry name" value="Homeodomain-like_sf"/>
</dbReference>
<name>A0ABY8XK84_9PSEU</name>
<keyword evidence="5" id="KW-1185">Reference proteome</keyword>